<dbReference type="InterPro" id="IPR014545">
    <property type="entry name" value="UCP028415"/>
</dbReference>
<feature type="compositionally biased region" description="Pro residues" evidence="1">
    <location>
        <begin position="295"/>
        <end position="317"/>
    </location>
</feature>
<evidence type="ECO:0000256" key="2">
    <source>
        <dbReference type="SAM" id="SignalP"/>
    </source>
</evidence>
<keyword evidence="2" id="KW-0732">Signal</keyword>
<evidence type="ECO:0000313" key="4">
    <source>
        <dbReference type="EMBL" id="TWT17412.1"/>
    </source>
</evidence>
<organism evidence="4 5">
    <name type="scientific">Luteimonas wenzhouensis</name>
    <dbReference type="NCBI Taxonomy" id="2599615"/>
    <lineage>
        <taxon>Bacteria</taxon>
        <taxon>Pseudomonadati</taxon>
        <taxon>Pseudomonadota</taxon>
        <taxon>Gammaproteobacteria</taxon>
        <taxon>Lysobacterales</taxon>
        <taxon>Lysobacteraceae</taxon>
        <taxon>Luteimonas</taxon>
    </lineage>
</organism>
<name>A0A5C5TVT3_9GAMM</name>
<dbReference type="Pfam" id="PF10030">
    <property type="entry name" value="DUF2272"/>
    <property type="match status" value="1"/>
</dbReference>
<feature type="domain" description="DUF2272" evidence="3">
    <location>
        <begin position="82"/>
        <end position="285"/>
    </location>
</feature>
<comment type="caution">
    <text evidence="4">The sequence shown here is derived from an EMBL/GenBank/DDBJ whole genome shotgun (WGS) entry which is preliminary data.</text>
</comment>
<evidence type="ECO:0000313" key="5">
    <source>
        <dbReference type="Proteomes" id="UP000315949"/>
    </source>
</evidence>
<evidence type="ECO:0000259" key="3">
    <source>
        <dbReference type="Pfam" id="PF10030"/>
    </source>
</evidence>
<dbReference type="AlphaFoldDB" id="A0A5C5TVT3"/>
<sequence length="347" mass="37228">MHLRIALFVLAWLCLWPAVAAAAPDPCQLLPADAARSPEAGPRIAAAACAEHRAWYRPFIDTDGRIGPVPVREAARSQLADGQPAWQRVVEYWRGSGLLWQVGAGDCAYAATPLPSCRTFVLDTPWSAAFVSWVMRRAGVPGFHPAANHLQYVRRAYREPFQSPYRVANPLATQVRTGDMLCFVRGAARVYGFGELAAVLSNGEPGLGMHCDIVVGITIGPDRRRIAHLVGGNVHDTVAMRRLALTPGDRFQDLPMRQPGDPDCSPESVYACDLNRQDWSVLLQLRPAADLAALAPPPPVPPGPGATPAGVPAPAPGGAPEVTPQRCCNHCDPEVGLPRCPVRPAGH</sequence>
<feature type="chain" id="PRO_5022738636" evidence="2">
    <location>
        <begin position="23"/>
        <end position="347"/>
    </location>
</feature>
<accession>A0A5C5TVT3</accession>
<dbReference type="OrthoDB" id="8836344at2"/>
<dbReference type="Proteomes" id="UP000315949">
    <property type="component" value="Unassembled WGS sequence"/>
</dbReference>
<dbReference type="EMBL" id="VOHE01000008">
    <property type="protein sequence ID" value="TWT17412.1"/>
    <property type="molecule type" value="Genomic_DNA"/>
</dbReference>
<protein>
    <submittedName>
        <fullName evidence="4">DUF2272 domain-containing protein</fullName>
    </submittedName>
</protein>
<reference evidence="4 5" key="1">
    <citation type="submission" date="2019-07" db="EMBL/GenBank/DDBJ databases">
        <title>Luteimonas sp. YD-1 nov., isolated from acidic soil.</title>
        <authorList>
            <person name="Zhou J."/>
        </authorList>
    </citation>
    <scope>NUCLEOTIDE SEQUENCE [LARGE SCALE GENOMIC DNA]</scope>
    <source>
        <strain evidence="4 5">YD-1</strain>
    </source>
</reference>
<proteinExistence type="predicted"/>
<dbReference type="PIRSF" id="PIRSF028415">
    <property type="entry name" value="UCP028415"/>
    <property type="match status" value="1"/>
</dbReference>
<gene>
    <name evidence="4" type="ORF">FQY79_13500</name>
</gene>
<keyword evidence="5" id="KW-1185">Reference proteome</keyword>
<dbReference type="RefSeq" id="WP_146313429.1">
    <property type="nucleotide sequence ID" value="NZ_VOHE01000008.1"/>
</dbReference>
<feature type="signal peptide" evidence="2">
    <location>
        <begin position="1"/>
        <end position="22"/>
    </location>
</feature>
<evidence type="ECO:0000256" key="1">
    <source>
        <dbReference type="SAM" id="MobiDB-lite"/>
    </source>
</evidence>
<feature type="region of interest" description="Disordered" evidence="1">
    <location>
        <begin position="294"/>
        <end position="323"/>
    </location>
</feature>
<dbReference type="InterPro" id="IPR019262">
    <property type="entry name" value="DUF2272"/>
</dbReference>